<feature type="transmembrane region" description="Helical" evidence="13">
    <location>
        <begin position="82"/>
        <end position="102"/>
    </location>
</feature>
<feature type="transmembrane region" description="Helical" evidence="13">
    <location>
        <begin position="51"/>
        <end position="70"/>
    </location>
</feature>
<evidence type="ECO:0000313" key="14">
    <source>
        <dbReference type="EMBL" id="THG28589.1"/>
    </source>
</evidence>
<comment type="caution">
    <text evidence="14">The sequence shown here is derived from an EMBL/GenBank/DDBJ whole genome shotgun (WGS) entry which is preliminary data.</text>
</comment>
<dbReference type="Proteomes" id="UP000309133">
    <property type="component" value="Unassembled WGS sequence"/>
</dbReference>
<dbReference type="GO" id="GO:0016020">
    <property type="term" value="C:membrane"/>
    <property type="evidence" value="ECO:0007669"/>
    <property type="project" value="UniProtKB-SubCell"/>
</dbReference>
<evidence type="ECO:0000256" key="5">
    <source>
        <dbReference type="ARBA" id="ARBA00022692"/>
    </source>
</evidence>
<evidence type="ECO:0000256" key="4">
    <source>
        <dbReference type="ARBA" id="ARBA00022538"/>
    </source>
</evidence>
<keyword evidence="9" id="KW-0406">Ion transport</keyword>
<keyword evidence="10 13" id="KW-0472">Membrane</keyword>
<keyword evidence="5 13" id="KW-0812">Transmembrane</keyword>
<evidence type="ECO:0000256" key="7">
    <source>
        <dbReference type="ARBA" id="ARBA00022958"/>
    </source>
</evidence>
<dbReference type="GO" id="GO:0005267">
    <property type="term" value="F:potassium channel activity"/>
    <property type="evidence" value="ECO:0007669"/>
    <property type="project" value="UniProtKB-KW"/>
</dbReference>
<evidence type="ECO:0000313" key="15">
    <source>
        <dbReference type="Proteomes" id="UP000309133"/>
    </source>
</evidence>
<keyword evidence="3" id="KW-0813">Transport</keyword>
<dbReference type="RefSeq" id="WP_136428949.1">
    <property type="nucleotide sequence ID" value="NZ_SSSM01000006.1"/>
</dbReference>
<evidence type="ECO:0000256" key="11">
    <source>
        <dbReference type="ARBA" id="ARBA00023303"/>
    </source>
</evidence>
<accession>A0A4S4FEL0</accession>
<dbReference type="PANTHER" id="PTHR31462">
    <property type="entry name" value="ENDOSOMAL/LYSOSOMAL POTASSIUM CHANNEL TMEM175"/>
    <property type="match status" value="1"/>
</dbReference>
<keyword evidence="15" id="KW-1185">Reference proteome</keyword>
<name>A0A4S4FEL0_9MICO</name>
<evidence type="ECO:0000256" key="8">
    <source>
        <dbReference type="ARBA" id="ARBA00022989"/>
    </source>
</evidence>
<feature type="transmembrane region" description="Helical" evidence="13">
    <location>
        <begin position="12"/>
        <end position="31"/>
    </location>
</feature>
<evidence type="ECO:0000256" key="9">
    <source>
        <dbReference type="ARBA" id="ARBA00023065"/>
    </source>
</evidence>
<keyword evidence="7" id="KW-0630">Potassium</keyword>
<comment type="catalytic activity">
    <reaction evidence="12">
        <text>K(+)(in) = K(+)(out)</text>
        <dbReference type="Rhea" id="RHEA:29463"/>
        <dbReference type="ChEBI" id="CHEBI:29103"/>
    </reaction>
</comment>
<dbReference type="OrthoDB" id="7626281at2"/>
<evidence type="ECO:0000256" key="6">
    <source>
        <dbReference type="ARBA" id="ARBA00022826"/>
    </source>
</evidence>
<gene>
    <name evidence="14" type="ORF">E6C64_17460</name>
</gene>
<evidence type="ECO:0000256" key="2">
    <source>
        <dbReference type="ARBA" id="ARBA00006920"/>
    </source>
</evidence>
<protein>
    <submittedName>
        <fullName evidence="14">DUF1211 domain-containing protein</fullName>
    </submittedName>
</protein>
<organism evidence="14 15">
    <name type="scientific">Naasia lichenicola</name>
    <dbReference type="NCBI Taxonomy" id="2565933"/>
    <lineage>
        <taxon>Bacteria</taxon>
        <taxon>Bacillati</taxon>
        <taxon>Actinomycetota</taxon>
        <taxon>Actinomycetes</taxon>
        <taxon>Micrococcales</taxon>
        <taxon>Microbacteriaceae</taxon>
        <taxon>Naasia</taxon>
    </lineage>
</organism>
<dbReference type="AlphaFoldDB" id="A0A4S4FEL0"/>
<keyword evidence="6" id="KW-0631">Potassium channel</keyword>
<comment type="similarity">
    <text evidence="2">Belongs to the TMEM175 family.</text>
</comment>
<comment type="subcellular location">
    <subcellularLocation>
        <location evidence="1">Membrane</location>
        <topology evidence="1">Multi-pass membrane protein</topology>
    </subcellularLocation>
</comment>
<keyword evidence="8 13" id="KW-1133">Transmembrane helix</keyword>
<evidence type="ECO:0000256" key="12">
    <source>
        <dbReference type="ARBA" id="ARBA00034430"/>
    </source>
</evidence>
<dbReference type="Pfam" id="PF06736">
    <property type="entry name" value="TMEM175"/>
    <property type="match status" value="1"/>
</dbReference>
<keyword evidence="4" id="KW-0633">Potassium transport</keyword>
<dbReference type="EMBL" id="SSSM01000006">
    <property type="protein sequence ID" value="THG28589.1"/>
    <property type="molecule type" value="Genomic_DNA"/>
</dbReference>
<dbReference type="GO" id="GO:0015252">
    <property type="term" value="F:proton channel activity"/>
    <property type="evidence" value="ECO:0007669"/>
    <property type="project" value="InterPro"/>
</dbReference>
<dbReference type="InterPro" id="IPR010617">
    <property type="entry name" value="TMEM175-like"/>
</dbReference>
<evidence type="ECO:0000256" key="3">
    <source>
        <dbReference type="ARBA" id="ARBA00022448"/>
    </source>
</evidence>
<feature type="transmembrane region" description="Helical" evidence="13">
    <location>
        <begin position="117"/>
        <end position="136"/>
    </location>
</feature>
<dbReference type="PANTHER" id="PTHR31462:SF5">
    <property type="entry name" value="ENDOSOMAL_LYSOSOMAL PROTON CHANNEL TMEM175"/>
    <property type="match status" value="1"/>
</dbReference>
<evidence type="ECO:0000256" key="10">
    <source>
        <dbReference type="ARBA" id="ARBA00023136"/>
    </source>
</evidence>
<evidence type="ECO:0000256" key="13">
    <source>
        <dbReference type="SAM" id="Phobius"/>
    </source>
</evidence>
<sequence>MARTERGLDRVVFFTDAIAAIAITLLILPVVEAVSEVSSESASPVAIFSEHAGQLISFVISFAVIARLWYAHHQLFEHVEAYSPRLILLGVAWAFTIVLLPLPTAITAEFSPSPLTVGFYIGTMLLSSALLTSMTLLVRRSPQIQAADNPVTNRRLVGSAATTIAFAVALVLGALVPVINYWALLLLAVTPIFERPLIRSLDRRSGTTSASRVPSTKA</sequence>
<feature type="transmembrane region" description="Helical" evidence="13">
    <location>
        <begin position="156"/>
        <end position="175"/>
    </location>
</feature>
<proteinExistence type="inferred from homology"/>
<reference evidence="14 15" key="1">
    <citation type="submission" date="2019-04" db="EMBL/GenBank/DDBJ databases">
        <authorList>
            <person name="Jiang L."/>
        </authorList>
    </citation>
    <scope>NUCLEOTIDE SEQUENCE [LARGE SCALE GENOMIC DNA]</scope>
    <source>
        <strain evidence="14 15">YIM 131853</strain>
    </source>
</reference>
<evidence type="ECO:0000256" key="1">
    <source>
        <dbReference type="ARBA" id="ARBA00004141"/>
    </source>
</evidence>
<keyword evidence="11" id="KW-0407">Ion channel</keyword>